<feature type="domain" description="TonB-dependent transporter Oar-like beta-barrel" evidence="5">
    <location>
        <begin position="249"/>
        <end position="1104"/>
    </location>
</feature>
<evidence type="ECO:0000256" key="2">
    <source>
        <dbReference type="ARBA" id="ARBA00023136"/>
    </source>
</evidence>
<dbReference type="SUPFAM" id="SSF56935">
    <property type="entry name" value="Porins"/>
    <property type="match status" value="1"/>
</dbReference>
<feature type="region of interest" description="Disordered" evidence="4">
    <location>
        <begin position="988"/>
        <end position="1007"/>
    </location>
</feature>
<proteinExistence type="predicted"/>
<dbReference type="Pfam" id="PF25183">
    <property type="entry name" value="OMP_b-brl_4"/>
    <property type="match status" value="1"/>
</dbReference>
<dbReference type="Proteomes" id="UP000269669">
    <property type="component" value="Unassembled WGS sequence"/>
</dbReference>
<keyword evidence="7" id="KW-1185">Reference proteome</keyword>
<dbReference type="AlphaFoldDB" id="A0A428MNJ0"/>
<name>A0A428MNJ0_9BACT</name>
<keyword evidence="2" id="KW-0472">Membrane</keyword>
<dbReference type="Gene3D" id="2.40.170.20">
    <property type="entry name" value="TonB-dependent receptor, beta-barrel domain"/>
    <property type="match status" value="1"/>
</dbReference>
<dbReference type="Pfam" id="PF13620">
    <property type="entry name" value="CarboxypepD_reg"/>
    <property type="match status" value="1"/>
</dbReference>
<keyword evidence="3" id="KW-0998">Cell outer membrane</keyword>
<dbReference type="InterPro" id="IPR036942">
    <property type="entry name" value="Beta-barrel_TonB_sf"/>
</dbReference>
<dbReference type="GO" id="GO:0004180">
    <property type="term" value="F:carboxypeptidase activity"/>
    <property type="evidence" value="ECO:0007669"/>
    <property type="project" value="UniProtKB-KW"/>
</dbReference>
<evidence type="ECO:0000256" key="1">
    <source>
        <dbReference type="ARBA" id="ARBA00004442"/>
    </source>
</evidence>
<dbReference type="GO" id="GO:0009279">
    <property type="term" value="C:cell outer membrane"/>
    <property type="evidence" value="ECO:0007669"/>
    <property type="project" value="UniProtKB-SubCell"/>
</dbReference>
<organism evidence="6 7">
    <name type="scientific">Edaphobacter aggregans</name>
    <dbReference type="NCBI Taxonomy" id="570835"/>
    <lineage>
        <taxon>Bacteria</taxon>
        <taxon>Pseudomonadati</taxon>
        <taxon>Acidobacteriota</taxon>
        <taxon>Terriglobia</taxon>
        <taxon>Terriglobales</taxon>
        <taxon>Acidobacteriaceae</taxon>
        <taxon>Edaphobacter</taxon>
    </lineage>
</organism>
<evidence type="ECO:0000313" key="6">
    <source>
        <dbReference type="EMBL" id="RSL18487.1"/>
    </source>
</evidence>
<feature type="compositionally biased region" description="Polar residues" evidence="4">
    <location>
        <begin position="988"/>
        <end position="1000"/>
    </location>
</feature>
<accession>A0A428MNJ0</accession>
<evidence type="ECO:0000256" key="4">
    <source>
        <dbReference type="SAM" id="MobiDB-lite"/>
    </source>
</evidence>
<dbReference type="InterPro" id="IPR008969">
    <property type="entry name" value="CarboxyPept-like_regulatory"/>
</dbReference>
<comment type="subcellular location">
    <subcellularLocation>
        <location evidence="1">Cell outer membrane</location>
    </subcellularLocation>
</comment>
<evidence type="ECO:0000256" key="3">
    <source>
        <dbReference type="ARBA" id="ARBA00023237"/>
    </source>
</evidence>
<comment type="caution">
    <text evidence="6">The sequence shown here is derived from an EMBL/GenBank/DDBJ whole genome shotgun (WGS) entry which is preliminary data.</text>
</comment>
<evidence type="ECO:0000259" key="5">
    <source>
        <dbReference type="Pfam" id="PF25183"/>
    </source>
</evidence>
<evidence type="ECO:0000313" key="7">
    <source>
        <dbReference type="Proteomes" id="UP000269669"/>
    </source>
</evidence>
<dbReference type="RefSeq" id="WP_125486852.1">
    <property type="nucleotide sequence ID" value="NZ_RSDW01000001.1"/>
</dbReference>
<dbReference type="SUPFAM" id="SSF49464">
    <property type="entry name" value="Carboxypeptidase regulatory domain-like"/>
    <property type="match status" value="1"/>
</dbReference>
<reference evidence="6 7" key="1">
    <citation type="submission" date="2018-12" db="EMBL/GenBank/DDBJ databases">
        <title>Sequencing of bacterial isolates from soil warming experiment in Harvard Forest, Massachusetts, USA.</title>
        <authorList>
            <person name="Deangelis K."/>
        </authorList>
    </citation>
    <scope>NUCLEOTIDE SEQUENCE [LARGE SCALE GENOMIC DNA]</scope>
    <source>
        <strain evidence="6 7">EB153</strain>
    </source>
</reference>
<gene>
    <name evidence="6" type="ORF">EDE15_4071</name>
</gene>
<keyword evidence="6" id="KW-0378">Hydrolase</keyword>
<dbReference type="InterPro" id="IPR057601">
    <property type="entry name" value="Oar-like_b-barrel"/>
</dbReference>
<dbReference type="Gene3D" id="2.60.40.1120">
    <property type="entry name" value="Carboxypeptidase-like, regulatory domain"/>
    <property type="match status" value="1"/>
</dbReference>
<protein>
    <submittedName>
        <fullName evidence="6">Carboxypeptidase family protein</fullName>
    </submittedName>
</protein>
<dbReference type="OrthoDB" id="97893at2"/>
<sequence length="1111" mass="120300">MNVRMLVTDTGNLLMLVLLLGIGVMPIHSQVEAGRFVGRITDTQGAVVTQAIVKVTNVGTNSVQSAVTDSTGNFVITPVSAGVYSLSVTAPGFTTINTSNIEVQVGQIVRQDLQLKVGASTTTVEVYAETPLLSTDTATMGTVVTNQQLTSLPLNGRGFYRLAELTPGAALLPPTGNSLAIRPEIVNGNTISGIRGSAISFLLDGVDVSEQHQGGTFIQTSIDALQEFSVQQSPYSAEYNRGGAFFNATTKSGTNRFHGGVFEFIRNEKLDARNFFSTTRAILKRNQFGGNIGGPLSIPHLYDGRDKTFFFVAYEGQRLRQGLVVNSIVPTDAQRVGDFTGLGKPIYDPLTTTTVGTTTTRNQINCNGVPNVICPSRITSQASAVLAYIPHANSGAANFKAVPSQAIDYDQFTIRIEHQIGSSNRLFGRWIYVNNRQTDPNAAPLLKTASLTSNGQDIAVGLITNIGANKVQDFRVHYLPSHVRLSAFLQGPDFNAANGIQGFAGLGRPGIGSSFPDYSFSGYAALQGSAFDQRPKSQDRTVFEPTDTFTMLKGRHSLKFGVLVRYYQWIGYDSSNYAGIFNFTGIETQNPTATAANPAGGDAIADFLLGYPASVARAYPGANFGGQRWYHQYFAQDDIRVSDKLTVNLGLRYEYSPWLNGYKGQLGTFDPTKSRPIIVASNTDQVDLTSQYAAPAAYQFFGQYIQTSSQAGLPYSITYTDRTQFAPRIGFSWQPIGNGTVFRGGFGIFYEPEGTSGRVNRNILPFLLLETVNQTQGVVPTRTTANFFLGSPLGSAATNPAILPTLTHLKVGSNQHYSLGVQQQLTPKTFFEIAYVGNHGVHLQSTDDFNDPSPAAGAVQARRPYQPWGTITFQSQDLGTTYQSLQSKIQHRAGNGFTGLIAYTWSKFMQSNQSPALGGNIGFERTYSPFNTPQNLAISGSYELPVGRGRKFMSNGNRAADAVLGGWQVQTIIVLRSGTPYTPVVSSDRANTGVGSQRPNLNPAGGSPTFRKSLTSWFDKTAYVVAPQFTYGQVRANVLQSDAFRQYDASVFKNFSLPGESVLSFRAEFFNLPNTNSFNAPSSTIDASTCCTVTSTSIPSRDIQFALKYNF</sequence>
<keyword evidence="6" id="KW-0645">Protease</keyword>
<dbReference type="EMBL" id="RSDW01000001">
    <property type="protein sequence ID" value="RSL18487.1"/>
    <property type="molecule type" value="Genomic_DNA"/>
</dbReference>
<keyword evidence="6" id="KW-0121">Carboxypeptidase</keyword>